<evidence type="ECO:0000256" key="1">
    <source>
        <dbReference type="PROSITE-ProRule" id="PRU00024"/>
    </source>
</evidence>
<keyword evidence="1" id="KW-0862">Zinc</keyword>
<reference evidence="4" key="1">
    <citation type="submission" date="2022-11" db="UniProtKB">
        <authorList>
            <consortium name="EnsemblMetazoa"/>
        </authorList>
    </citation>
    <scope>IDENTIFICATION</scope>
</reference>
<dbReference type="PROSITE" id="PS50119">
    <property type="entry name" value="ZF_BBOX"/>
    <property type="match status" value="1"/>
</dbReference>
<feature type="region of interest" description="Disordered" evidence="2">
    <location>
        <begin position="214"/>
        <end position="263"/>
    </location>
</feature>
<dbReference type="InterPro" id="IPR000315">
    <property type="entry name" value="Znf_B-box"/>
</dbReference>
<feature type="compositionally biased region" description="Polar residues" evidence="2">
    <location>
        <begin position="244"/>
        <end position="258"/>
    </location>
</feature>
<evidence type="ECO:0000259" key="3">
    <source>
        <dbReference type="PROSITE" id="PS50119"/>
    </source>
</evidence>
<dbReference type="Gene3D" id="3.30.160.60">
    <property type="entry name" value="Classic Zinc Finger"/>
    <property type="match status" value="1"/>
</dbReference>
<organism evidence="4 5">
    <name type="scientific">Patiria miniata</name>
    <name type="common">Bat star</name>
    <name type="synonym">Asterina miniata</name>
    <dbReference type="NCBI Taxonomy" id="46514"/>
    <lineage>
        <taxon>Eukaryota</taxon>
        <taxon>Metazoa</taxon>
        <taxon>Echinodermata</taxon>
        <taxon>Eleutherozoa</taxon>
        <taxon>Asterozoa</taxon>
        <taxon>Asteroidea</taxon>
        <taxon>Valvatacea</taxon>
        <taxon>Valvatida</taxon>
        <taxon>Asterinidae</taxon>
        <taxon>Patiria</taxon>
    </lineage>
</organism>
<feature type="domain" description="B box-type" evidence="3">
    <location>
        <begin position="1"/>
        <end position="37"/>
    </location>
</feature>
<keyword evidence="5" id="KW-1185">Reference proteome</keyword>
<feature type="compositionally biased region" description="Acidic residues" evidence="2">
    <location>
        <begin position="216"/>
        <end position="243"/>
    </location>
</feature>
<dbReference type="SUPFAM" id="SSF57845">
    <property type="entry name" value="B-box zinc-binding domain"/>
    <property type="match status" value="1"/>
</dbReference>
<protein>
    <recommendedName>
        <fullName evidence="3">B box-type domain-containing protein</fullName>
    </recommendedName>
</protein>
<sequence>MYHHTGKRYEVYCATCSELICVTCLTESHNRHDLKEIADTVATAKREFIGDFLPMYETSLAKVEETLETVSGIKKDLLKTVEIIRQQIADTSEREIDRVIAANCRITDELIQIQTTKENDYAELTKDLLSLKKNLEDAIGYSAGEMPKSDYDYLRRFPEMSRGFRMFAGRSQVPRILPCVPLVKFEPSAEPGEDLSLGRLSTSLERVKYVSIVDYDKDEDEDDDGGDGDGEEGCEDEDGDAVNETDSINGDESNSRGRQPTPVGRLSEYLSAILFPSVI</sequence>
<accession>A0A914B6L2</accession>
<dbReference type="PANTHER" id="PTHR25462">
    <property type="entry name" value="BONUS, ISOFORM C-RELATED"/>
    <property type="match status" value="1"/>
</dbReference>
<keyword evidence="1" id="KW-0479">Metal-binding</keyword>
<dbReference type="CDD" id="cd19756">
    <property type="entry name" value="Bbox2"/>
    <property type="match status" value="1"/>
</dbReference>
<dbReference type="Proteomes" id="UP000887568">
    <property type="component" value="Unplaced"/>
</dbReference>
<dbReference type="EnsemblMetazoa" id="XM_038215918.1">
    <property type="protein sequence ID" value="XP_038071846.1"/>
    <property type="gene ID" value="LOC119740572"/>
</dbReference>
<proteinExistence type="predicted"/>
<evidence type="ECO:0000256" key="2">
    <source>
        <dbReference type="SAM" id="MobiDB-lite"/>
    </source>
</evidence>
<dbReference type="InterPro" id="IPR047153">
    <property type="entry name" value="TRIM45/56/19-like"/>
</dbReference>
<dbReference type="GeneID" id="119740572"/>
<dbReference type="GO" id="GO:0008270">
    <property type="term" value="F:zinc ion binding"/>
    <property type="evidence" value="ECO:0007669"/>
    <property type="project" value="UniProtKB-KW"/>
</dbReference>
<dbReference type="Pfam" id="PF00643">
    <property type="entry name" value="zf-B_box"/>
    <property type="match status" value="1"/>
</dbReference>
<evidence type="ECO:0000313" key="5">
    <source>
        <dbReference type="Proteomes" id="UP000887568"/>
    </source>
</evidence>
<keyword evidence="1" id="KW-0863">Zinc-finger</keyword>
<dbReference type="RefSeq" id="XP_038071846.1">
    <property type="nucleotide sequence ID" value="XM_038215918.1"/>
</dbReference>
<dbReference type="AlphaFoldDB" id="A0A914B6L2"/>
<name>A0A914B6L2_PATMI</name>
<dbReference type="GO" id="GO:0061630">
    <property type="term" value="F:ubiquitin protein ligase activity"/>
    <property type="evidence" value="ECO:0007669"/>
    <property type="project" value="TreeGrafter"/>
</dbReference>
<evidence type="ECO:0000313" key="4">
    <source>
        <dbReference type="EnsemblMetazoa" id="XP_038071846.1"/>
    </source>
</evidence>
<dbReference type="PANTHER" id="PTHR25462:SF291">
    <property type="entry name" value="E3 UBIQUITIN-PROTEIN LIGASE TRIM45"/>
    <property type="match status" value="1"/>
</dbReference>
<dbReference type="OrthoDB" id="6119531at2759"/>